<keyword evidence="10" id="KW-1185">Reference proteome</keyword>
<evidence type="ECO:0000256" key="3">
    <source>
        <dbReference type="ARBA" id="ARBA00022771"/>
    </source>
</evidence>
<dbReference type="InParanoid" id="K0KH89"/>
<dbReference type="Pfam" id="PF25026">
    <property type="entry name" value="Asd-4"/>
    <property type="match status" value="1"/>
</dbReference>
<evidence type="ECO:0000256" key="6">
    <source>
        <dbReference type="PROSITE-ProRule" id="PRU00094"/>
    </source>
</evidence>
<dbReference type="PANTHER" id="PTHR10071:SF281">
    <property type="entry name" value="BOX A-BINDING FACTOR-RELATED"/>
    <property type="match status" value="1"/>
</dbReference>
<feature type="domain" description="GATA-type" evidence="8">
    <location>
        <begin position="95"/>
        <end position="142"/>
    </location>
</feature>
<dbReference type="eggNOG" id="KOG1601">
    <property type="taxonomic scope" value="Eukaryota"/>
</dbReference>
<dbReference type="PRINTS" id="PR00619">
    <property type="entry name" value="GATAZNFINGER"/>
</dbReference>
<dbReference type="GO" id="GO:0045944">
    <property type="term" value="P:positive regulation of transcription by RNA polymerase II"/>
    <property type="evidence" value="ECO:0007669"/>
    <property type="project" value="TreeGrafter"/>
</dbReference>
<dbReference type="Pfam" id="PF00320">
    <property type="entry name" value="GATA"/>
    <property type="match status" value="1"/>
</dbReference>
<feature type="region of interest" description="Disordered" evidence="7">
    <location>
        <begin position="461"/>
        <end position="481"/>
    </location>
</feature>
<dbReference type="CDD" id="cd00202">
    <property type="entry name" value="ZnF_GATA"/>
    <property type="match status" value="1"/>
</dbReference>
<dbReference type="SUPFAM" id="SSF57716">
    <property type="entry name" value="Glucocorticoid receptor-like (DNA-binding domain)"/>
    <property type="match status" value="1"/>
</dbReference>
<dbReference type="GO" id="GO:0005634">
    <property type="term" value="C:nucleus"/>
    <property type="evidence" value="ECO:0007669"/>
    <property type="project" value="UniProtKB-SubCell"/>
</dbReference>
<dbReference type="GO" id="GO:0000978">
    <property type="term" value="F:RNA polymerase II cis-regulatory region sequence-specific DNA binding"/>
    <property type="evidence" value="ECO:0007669"/>
    <property type="project" value="TreeGrafter"/>
</dbReference>
<keyword evidence="3 6" id="KW-0863">Zinc-finger</keyword>
<feature type="compositionally biased region" description="Low complexity" evidence="7">
    <location>
        <begin position="226"/>
        <end position="243"/>
    </location>
</feature>
<dbReference type="GO" id="GO:0000122">
    <property type="term" value="P:negative regulation of transcription by RNA polymerase II"/>
    <property type="evidence" value="ECO:0007669"/>
    <property type="project" value="TreeGrafter"/>
</dbReference>
<reference evidence="9 10" key="1">
    <citation type="journal article" date="2012" name="Eukaryot. Cell">
        <title>Draft genome sequence of Wickerhamomyces ciferrii NRRL Y-1031 F-60-10.</title>
        <authorList>
            <person name="Schneider J."/>
            <person name="Andrea H."/>
            <person name="Blom J."/>
            <person name="Jaenicke S."/>
            <person name="Ruckert C."/>
            <person name="Schorsch C."/>
            <person name="Szczepanowski R."/>
            <person name="Farwick M."/>
            <person name="Goesmann A."/>
            <person name="Puhler A."/>
            <person name="Schaffer S."/>
            <person name="Tauch A."/>
            <person name="Kohler T."/>
            <person name="Brinkrolf K."/>
        </authorList>
    </citation>
    <scope>NUCLEOTIDE SEQUENCE [LARGE SCALE GENOMIC DNA]</scope>
    <source>
        <strain evidence="10">ATCC 14091 / BCRC 22168 / CBS 111 / JCM 3599 / NBRC 0793 / NRRL Y-1031 F-60-10</strain>
    </source>
</reference>
<dbReference type="FunFam" id="3.30.50.10:FF:000007">
    <property type="entry name" value="Nitrogen regulatory AreA, N-terminal"/>
    <property type="match status" value="1"/>
</dbReference>
<dbReference type="STRING" id="1206466.K0KH89"/>
<evidence type="ECO:0000259" key="8">
    <source>
        <dbReference type="PROSITE" id="PS50114"/>
    </source>
</evidence>
<feature type="region of interest" description="Disordered" evidence="7">
    <location>
        <begin position="329"/>
        <end position="359"/>
    </location>
</feature>
<dbReference type="EMBL" id="CAIF01000041">
    <property type="protein sequence ID" value="CCH42361.1"/>
    <property type="molecule type" value="Genomic_DNA"/>
</dbReference>
<evidence type="ECO:0000256" key="7">
    <source>
        <dbReference type="SAM" id="MobiDB-lite"/>
    </source>
</evidence>
<dbReference type="SMART" id="SM00401">
    <property type="entry name" value="ZnF_GATA"/>
    <property type="match status" value="1"/>
</dbReference>
<feature type="compositionally biased region" description="Polar residues" evidence="7">
    <location>
        <begin position="348"/>
        <end position="359"/>
    </location>
</feature>
<keyword evidence="5" id="KW-0539">Nucleus</keyword>
<dbReference type="PANTHER" id="PTHR10071">
    <property type="entry name" value="TRANSCRIPTION FACTOR GATA FAMILY MEMBER"/>
    <property type="match status" value="1"/>
</dbReference>
<dbReference type="AlphaFoldDB" id="K0KH89"/>
<keyword evidence="9" id="KW-0240">DNA-directed RNA polymerase</keyword>
<protein>
    <submittedName>
        <fullName evidence="9">DNA-directed RNA polymerase II subunit</fullName>
        <ecNumber evidence="9">2.7.7.6</ecNumber>
    </submittedName>
</protein>
<dbReference type="InterPro" id="IPR056998">
    <property type="entry name" value="Asd-4/GZF3_helical"/>
</dbReference>
<dbReference type="EC" id="2.7.7.6" evidence="9"/>
<name>K0KH89_WICCF</name>
<keyword evidence="2" id="KW-0479">Metal-binding</keyword>
<comment type="caution">
    <text evidence="9">The sequence shown here is derived from an EMBL/GenBank/DDBJ whole genome shotgun (WGS) entry which is preliminary data.</text>
</comment>
<feature type="compositionally biased region" description="Polar residues" evidence="7">
    <location>
        <begin position="149"/>
        <end position="170"/>
    </location>
</feature>
<dbReference type="PROSITE" id="PS00344">
    <property type="entry name" value="GATA_ZN_FINGER_1"/>
    <property type="match status" value="1"/>
</dbReference>
<dbReference type="InterPro" id="IPR039355">
    <property type="entry name" value="Transcription_factor_GATA"/>
</dbReference>
<evidence type="ECO:0000256" key="2">
    <source>
        <dbReference type="ARBA" id="ARBA00022723"/>
    </source>
</evidence>
<dbReference type="InterPro" id="IPR000679">
    <property type="entry name" value="Znf_GATA"/>
</dbReference>
<feature type="compositionally biased region" description="Pro residues" evidence="7">
    <location>
        <begin position="199"/>
        <end position="216"/>
    </location>
</feature>
<keyword evidence="9" id="KW-0808">Transferase</keyword>
<dbReference type="PROSITE" id="PS50114">
    <property type="entry name" value="GATA_ZN_FINGER_2"/>
    <property type="match status" value="1"/>
</dbReference>
<feature type="compositionally biased region" description="Polar residues" evidence="7">
    <location>
        <begin position="71"/>
        <end position="90"/>
    </location>
</feature>
<evidence type="ECO:0000256" key="5">
    <source>
        <dbReference type="ARBA" id="ARBA00023242"/>
    </source>
</evidence>
<keyword evidence="4" id="KW-0862">Zinc</keyword>
<feature type="region of interest" description="Disordered" evidence="7">
    <location>
        <begin position="25"/>
        <end position="90"/>
    </location>
</feature>
<dbReference type="GO" id="GO:0000428">
    <property type="term" value="C:DNA-directed RNA polymerase complex"/>
    <property type="evidence" value="ECO:0007669"/>
    <property type="project" value="UniProtKB-KW"/>
</dbReference>
<dbReference type="Proteomes" id="UP000009328">
    <property type="component" value="Unassembled WGS sequence"/>
</dbReference>
<dbReference type="GO" id="GO:0003899">
    <property type="term" value="F:DNA-directed RNA polymerase activity"/>
    <property type="evidence" value="ECO:0007669"/>
    <property type="project" value="UniProtKB-EC"/>
</dbReference>
<organism evidence="9 10">
    <name type="scientific">Wickerhamomyces ciferrii (strain ATCC 14091 / BCRC 22168 / CBS 111 / JCM 3599 / NBRC 0793 / NRRL Y-1031 F-60-10)</name>
    <name type="common">Yeast</name>
    <name type="synonym">Pichia ciferrii</name>
    <dbReference type="NCBI Taxonomy" id="1206466"/>
    <lineage>
        <taxon>Eukaryota</taxon>
        <taxon>Fungi</taxon>
        <taxon>Dikarya</taxon>
        <taxon>Ascomycota</taxon>
        <taxon>Saccharomycotina</taxon>
        <taxon>Saccharomycetes</taxon>
        <taxon>Phaffomycetales</taxon>
        <taxon>Wickerhamomycetaceae</taxon>
        <taxon>Wickerhamomyces</taxon>
    </lineage>
</organism>
<feature type="region of interest" description="Disordered" evidence="7">
    <location>
        <begin position="134"/>
        <end position="243"/>
    </location>
</feature>
<evidence type="ECO:0000256" key="1">
    <source>
        <dbReference type="ARBA" id="ARBA00004123"/>
    </source>
</evidence>
<feature type="compositionally biased region" description="Low complexity" evidence="7">
    <location>
        <begin position="25"/>
        <end position="69"/>
    </location>
</feature>
<sequence>MSEVQHQSPIYENKLIPSINDENNQNQVHQQSQNQTLPPLQIKQQQQGQQLPSIQLHQHQHNQQTQPQHPNVKTTTQINSNGTSTIKTNLSTPICKNCKTSTTPLWRRDETGQVLCNACGLFLKLHGRPRPISLKTDVIKSRNRVKHPNQANNGSKGNSDPNTPKSPSPSQQQHQHHQQQLPGLSMQMQPPHPNHLQGPPQPHPGLQGVPPPPQLPLPHGINRVVSNPQQQSQSKTTTNSPYIYHLHPNQTQQQGQPQGQQQHLPNHLTQIPVPLNHPNSVPTQFQSNLNTITSPLLLSTTPKTTTTSSNLSNSHIVAADVLDNLSKNEKPSHLNLNDSSKDKIKPFSPTTALTGNNTKLPSLNNVAQVNNQPIYSSSPSFGPQHSIMYSNSQTPTTTTATNAPTTQTTQMVPLQVFEDETSKLKTRISELELVNDLYKSRIQELENLDFEQKEKFNELKRKFESSEESGEQKKFKSEESK</sequence>
<evidence type="ECO:0000313" key="10">
    <source>
        <dbReference type="Proteomes" id="UP000009328"/>
    </source>
</evidence>
<dbReference type="HOGENOM" id="CLU_027626_0_0_1"/>
<evidence type="ECO:0000313" key="9">
    <source>
        <dbReference type="EMBL" id="CCH42361.1"/>
    </source>
</evidence>
<evidence type="ECO:0000256" key="4">
    <source>
        <dbReference type="ARBA" id="ARBA00022833"/>
    </source>
</evidence>
<dbReference type="Gene3D" id="3.30.50.10">
    <property type="entry name" value="Erythroid Transcription Factor GATA-1, subunit A"/>
    <property type="match status" value="1"/>
</dbReference>
<dbReference type="GO" id="GO:0000981">
    <property type="term" value="F:DNA-binding transcription factor activity, RNA polymerase II-specific"/>
    <property type="evidence" value="ECO:0007669"/>
    <property type="project" value="TreeGrafter"/>
</dbReference>
<keyword evidence="9" id="KW-0548">Nucleotidyltransferase</keyword>
<dbReference type="InterPro" id="IPR013088">
    <property type="entry name" value="Znf_NHR/GATA"/>
</dbReference>
<accession>K0KH89</accession>
<comment type="subcellular location">
    <subcellularLocation>
        <location evidence="1">Nucleus</location>
    </subcellularLocation>
</comment>
<keyword evidence="9" id="KW-0804">Transcription</keyword>
<dbReference type="GO" id="GO:0008270">
    <property type="term" value="F:zinc ion binding"/>
    <property type="evidence" value="ECO:0007669"/>
    <property type="project" value="UniProtKB-KW"/>
</dbReference>
<proteinExistence type="predicted"/>
<gene>
    <name evidence="9" type="ORF">BN7_1906</name>
</gene>